<gene>
    <name evidence="1" type="ORF">JYP53_02840</name>
</gene>
<dbReference type="EMBL" id="JAFKDB010000008">
    <property type="protein sequence ID" value="MBN7768841.1"/>
    <property type="molecule type" value="Genomic_DNA"/>
</dbReference>
<dbReference type="Proteomes" id="UP000664344">
    <property type="component" value="Unassembled WGS sequence"/>
</dbReference>
<protein>
    <submittedName>
        <fullName evidence="1">Uncharacterized protein</fullName>
    </submittedName>
</protein>
<dbReference type="RefSeq" id="WP_206556643.1">
    <property type="nucleotide sequence ID" value="NZ_JAFKDB010000008.1"/>
</dbReference>
<name>A0ABS3BAE8_9GAMM</name>
<evidence type="ECO:0000313" key="2">
    <source>
        <dbReference type="Proteomes" id="UP000664344"/>
    </source>
</evidence>
<evidence type="ECO:0000313" key="1">
    <source>
        <dbReference type="EMBL" id="MBN7768841.1"/>
    </source>
</evidence>
<organism evidence="1 2">
    <name type="scientific">Marinobacter daepoensis</name>
    <dbReference type="NCBI Taxonomy" id="262077"/>
    <lineage>
        <taxon>Bacteria</taxon>
        <taxon>Pseudomonadati</taxon>
        <taxon>Pseudomonadota</taxon>
        <taxon>Gammaproteobacteria</taxon>
        <taxon>Pseudomonadales</taxon>
        <taxon>Marinobacteraceae</taxon>
        <taxon>Marinobacter</taxon>
    </lineage>
</organism>
<comment type="caution">
    <text evidence="1">The sequence shown here is derived from an EMBL/GenBank/DDBJ whole genome shotgun (WGS) entry which is preliminary data.</text>
</comment>
<accession>A0ABS3BAE8</accession>
<keyword evidence="2" id="KW-1185">Reference proteome</keyword>
<reference evidence="1 2" key="1">
    <citation type="submission" date="2021-02" db="EMBL/GenBank/DDBJ databases">
        <title>PHA producing bacteria isolated from coastal sediment in Guangdong, Shenzhen.</title>
        <authorList>
            <person name="Zheng W."/>
            <person name="Yu S."/>
            <person name="Huang Y."/>
        </authorList>
    </citation>
    <scope>NUCLEOTIDE SEQUENCE [LARGE SCALE GENOMIC DNA]</scope>
    <source>
        <strain evidence="1 2">TN21-5</strain>
    </source>
</reference>
<sequence>MTKGAQVNPIGNELSQLLNSLDKIGKINEEIGDTDVREKMSKAIHRTFIEPVGSYELPDEFGMFSDEANRLVKSALESFINSVIPKIGSAGLASESERMDAFQDDDIESSEGMYYDDYFGYAG</sequence>
<proteinExistence type="predicted"/>